<dbReference type="EMBL" id="AMQM01005891">
    <property type="status" value="NOT_ANNOTATED_CDS"/>
    <property type="molecule type" value="Genomic_DNA"/>
</dbReference>
<dbReference type="InterPro" id="IPR036392">
    <property type="entry name" value="PLAT/LH2_dom_sf"/>
</dbReference>
<evidence type="ECO:0000313" key="3">
    <source>
        <dbReference type="EnsemblMetazoa" id="HelroP176977"/>
    </source>
</evidence>
<evidence type="ECO:0008006" key="5">
    <source>
        <dbReference type="Google" id="ProtNLM"/>
    </source>
</evidence>
<gene>
    <name evidence="3" type="primary">20206031</name>
    <name evidence="2" type="ORF">HELRODRAFT_176977</name>
</gene>
<sequence>MHINWTAPSLLILLIIKSSCLLSSSSSPSSSSSSSSSIIERTYKFQAAAATENLHAIIAENDTEQLKKFLLANEKISSANEIWTTAKTRLECAKSCSRTVFGGSVCVGFDYKSENSNDNSCSDSTASFSVSNCRFLVMVNKSRPVQELCLLPSSPLFTSGLPHSIGMAMVHIGKQGLSVLEDDDGVGTRVENSTTASGFCDYTTYVKIHQLNTELTSKKKTPDRHIFNITITTGGSTFIGAPTDANVTVTLGIDKYEYSQPIPTIISYEEVFPLYVPASLNVFEESDTDTFLVVAGSLGSTETFKPTYLRMEHDDTGIFPPWRPVQVIIVSMMTGVRWALGIKAYVSINANNCSLTRSIP</sequence>
<evidence type="ECO:0000313" key="2">
    <source>
        <dbReference type="EMBL" id="ESN98501.1"/>
    </source>
</evidence>
<protein>
    <recommendedName>
        <fullName evidence="5">IgGFc-binding protein N-terminal domain-containing protein</fullName>
    </recommendedName>
</protein>
<dbReference type="InParanoid" id="T1FB32"/>
<dbReference type="EnsemblMetazoa" id="HelroT176977">
    <property type="protein sequence ID" value="HelroP176977"/>
    <property type="gene ID" value="HelroG176977"/>
</dbReference>
<feature type="chain" id="PRO_5010980521" description="IgGFc-binding protein N-terminal domain-containing protein" evidence="1">
    <location>
        <begin position="21"/>
        <end position="360"/>
    </location>
</feature>
<dbReference type="HOGENOM" id="CLU_770047_0_0_1"/>
<reference evidence="3" key="3">
    <citation type="submission" date="2015-06" db="UniProtKB">
        <authorList>
            <consortium name="EnsemblMetazoa"/>
        </authorList>
    </citation>
    <scope>IDENTIFICATION</scope>
</reference>
<organism evidence="3 4">
    <name type="scientific">Helobdella robusta</name>
    <name type="common">Californian leech</name>
    <dbReference type="NCBI Taxonomy" id="6412"/>
    <lineage>
        <taxon>Eukaryota</taxon>
        <taxon>Metazoa</taxon>
        <taxon>Spiralia</taxon>
        <taxon>Lophotrochozoa</taxon>
        <taxon>Annelida</taxon>
        <taxon>Clitellata</taxon>
        <taxon>Hirudinea</taxon>
        <taxon>Rhynchobdellida</taxon>
        <taxon>Glossiphoniidae</taxon>
        <taxon>Helobdella</taxon>
    </lineage>
</organism>
<dbReference type="KEGG" id="hro:HELRODRAFT_176977"/>
<dbReference type="GeneID" id="20206031"/>
<dbReference type="EMBL" id="KB097144">
    <property type="protein sequence ID" value="ESN98501.1"/>
    <property type="molecule type" value="Genomic_DNA"/>
</dbReference>
<dbReference type="AlphaFoldDB" id="T1FB32"/>
<dbReference type="RefSeq" id="XP_009023449.1">
    <property type="nucleotide sequence ID" value="XM_009025201.1"/>
</dbReference>
<dbReference type="PANTHER" id="PTHR31718">
    <property type="entry name" value="PLAT DOMAIN-CONTAINING PROTEIN"/>
    <property type="match status" value="1"/>
</dbReference>
<accession>T1FB32</accession>
<dbReference type="Gene3D" id="2.60.60.20">
    <property type="entry name" value="PLAT/LH2 domain"/>
    <property type="match status" value="1"/>
</dbReference>
<proteinExistence type="predicted"/>
<dbReference type="PANTHER" id="PTHR31718:SF60">
    <property type="entry name" value="LIPOXYGENASE HOMOLOGY DOMAIN-CONTAINING PROTEIN 1"/>
    <property type="match status" value="1"/>
</dbReference>
<reference evidence="2 4" key="2">
    <citation type="journal article" date="2013" name="Nature">
        <title>Insights into bilaterian evolution from three spiralian genomes.</title>
        <authorList>
            <person name="Simakov O."/>
            <person name="Marletaz F."/>
            <person name="Cho S.J."/>
            <person name="Edsinger-Gonzales E."/>
            <person name="Havlak P."/>
            <person name="Hellsten U."/>
            <person name="Kuo D.H."/>
            <person name="Larsson T."/>
            <person name="Lv J."/>
            <person name="Arendt D."/>
            <person name="Savage R."/>
            <person name="Osoegawa K."/>
            <person name="de Jong P."/>
            <person name="Grimwood J."/>
            <person name="Chapman J.A."/>
            <person name="Shapiro H."/>
            <person name="Aerts A."/>
            <person name="Otillar R.P."/>
            <person name="Terry A.Y."/>
            <person name="Boore J.L."/>
            <person name="Grigoriev I.V."/>
            <person name="Lindberg D.R."/>
            <person name="Seaver E.C."/>
            <person name="Weisblat D.A."/>
            <person name="Putnam N.H."/>
            <person name="Rokhsar D.S."/>
        </authorList>
    </citation>
    <scope>NUCLEOTIDE SEQUENCE</scope>
</reference>
<feature type="signal peptide" evidence="1">
    <location>
        <begin position="1"/>
        <end position="20"/>
    </location>
</feature>
<dbReference type="CTD" id="20206031"/>
<keyword evidence="1" id="KW-0732">Signal</keyword>
<dbReference type="Proteomes" id="UP000015101">
    <property type="component" value="Unassembled WGS sequence"/>
</dbReference>
<evidence type="ECO:0000313" key="4">
    <source>
        <dbReference type="Proteomes" id="UP000015101"/>
    </source>
</evidence>
<keyword evidence="4" id="KW-1185">Reference proteome</keyword>
<name>T1FB32_HELRO</name>
<dbReference type="SUPFAM" id="SSF49723">
    <property type="entry name" value="Lipase/lipooxygenase domain (PLAT/LH2 domain)"/>
    <property type="match status" value="1"/>
</dbReference>
<reference evidence="4" key="1">
    <citation type="submission" date="2012-12" db="EMBL/GenBank/DDBJ databases">
        <authorList>
            <person name="Hellsten U."/>
            <person name="Grimwood J."/>
            <person name="Chapman J.A."/>
            <person name="Shapiro H."/>
            <person name="Aerts A."/>
            <person name="Otillar R.P."/>
            <person name="Terry A.Y."/>
            <person name="Boore J.L."/>
            <person name="Simakov O."/>
            <person name="Marletaz F."/>
            <person name="Cho S.-J."/>
            <person name="Edsinger-Gonzales E."/>
            <person name="Havlak P."/>
            <person name="Kuo D.-H."/>
            <person name="Larsson T."/>
            <person name="Lv J."/>
            <person name="Arendt D."/>
            <person name="Savage R."/>
            <person name="Osoegawa K."/>
            <person name="de Jong P."/>
            <person name="Lindberg D.R."/>
            <person name="Seaver E.C."/>
            <person name="Weisblat D.A."/>
            <person name="Putnam N.H."/>
            <person name="Grigoriev I.V."/>
            <person name="Rokhsar D.S."/>
        </authorList>
    </citation>
    <scope>NUCLEOTIDE SEQUENCE</scope>
</reference>
<evidence type="ECO:0000256" key="1">
    <source>
        <dbReference type="SAM" id="SignalP"/>
    </source>
</evidence>